<sequence length="101" mass="11647">MADGSRSQIMQRKNRIEELIKSAYSNKHHLSHFPNFQHYDNNGLSVFLESGRGDKLSSSLKQFIQNLLKDYIIAVAFKTPSHMMGLISILLHYKYATKNMC</sequence>
<accession>A0A6L2L575</accession>
<evidence type="ECO:0000313" key="1">
    <source>
        <dbReference type="EMBL" id="GEU55304.1"/>
    </source>
</evidence>
<proteinExistence type="predicted"/>
<name>A0A6L2L575_TANCI</name>
<protein>
    <submittedName>
        <fullName evidence="1">N-alpha-acetyltransferase 40 isoform X2</fullName>
    </submittedName>
</protein>
<keyword evidence="1" id="KW-0808">Transferase</keyword>
<gene>
    <name evidence="1" type="ORF">Tci_027282</name>
</gene>
<dbReference type="EMBL" id="BKCJ010003475">
    <property type="protein sequence ID" value="GEU55304.1"/>
    <property type="molecule type" value="Genomic_DNA"/>
</dbReference>
<comment type="caution">
    <text evidence="1">The sequence shown here is derived from an EMBL/GenBank/DDBJ whole genome shotgun (WGS) entry which is preliminary data.</text>
</comment>
<organism evidence="1">
    <name type="scientific">Tanacetum cinerariifolium</name>
    <name type="common">Dalmatian daisy</name>
    <name type="synonym">Chrysanthemum cinerariifolium</name>
    <dbReference type="NCBI Taxonomy" id="118510"/>
    <lineage>
        <taxon>Eukaryota</taxon>
        <taxon>Viridiplantae</taxon>
        <taxon>Streptophyta</taxon>
        <taxon>Embryophyta</taxon>
        <taxon>Tracheophyta</taxon>
        <taxon>Spermatophyta</taxon>
        <taxon>Magnoliopsida</taxon>
        <taxon>eudicotyledons</taxon>
        <taxon>Gunneridae</taxon>
        <taxon>Pentapetalae</taxon>
        <taxon>asterids</taxon>
        <taxon>campanulids</taxon>
        <taxon>Asterales</taxon>
        <taxon>Asteraceae</taxon>
        <taxon>Asteroideae</taxon>
        <taxon>Anthemideae</taxon>
        <taxon>Anthemidinae</taxon>
        <taxon>Tanacetum</taxon>
    </lineage>
</organism>
<dbReference type="GO" id="GO:0016740">
    <property type="term" value="F:transferase activity"/>
    <property type="evidence" value="ECO:0007669"/>
    <property type="project" value="UniProtKB-KW"/>
</dbReference>
<dbReference type="AlphaFoldDB" id="A0A6L2L575"/>
<reference evidence="1" key="1">
    <citation type="journal article" date="2019" name="Sci. Rep.">
        <title>Draft genome of Tanacetum cinerariifolium, the natural source of mosquito coil.</title>
        <authorList>
            <person name="Yamashiro T."/>
            <person name="Shiraishi A."/>
            <person name="Satake H."/>
            <person name="Nakayama K."/>
        </authorList>
    </citation>
    <scope>NUCLEOTIDE SEQUENCE</scope>
</reference>